<comment type="catalytic activity">
    <reaction evidence="1 18">
        <text>a 1,2-diacyl-sn-glycero-3-phosphate + CTP + H(+) = a CDP-1,2-diacyl-sn-glycerol + diphosphate</text>
        <dbReference type="Rhea" id="RHEA:16229"/>
        <dbReference type="ChEBI" id="CHEBI:15378"/>
        <dbReference type="ChEBI" id="CHEBI:33019"/>
        <dbReference type="ChEBI" id="CHEBI:37563"/>
        <dbReference type="ChEBI" id="CHEBI:58332"/>
        <dbReference type="ChEBI" id="CHEBI:58608"/>
        <dbReference type="EC" id="2.7.7.41"/>
    </reaction>
</comment>
<dbReference type="PANTHER" id="PTHR46382">
    <property type="entry name" value="PHOSPHATIDATE CYTIDYLYLTRANSFERASE"/>
    <property type="match status" value="1"/>
</dbReference>
<sequence length="290" mass="29585">MAEIPPEAGDGASGKTSAPRIRTGRNLPVAVATSLALGALILIPVLFAPAALVAVVGIGQVLALWELKRAFGARGIHLAVVPVAAGGAAMAVTAYVSGTTGLTAALVVTVVVVMIWRLPGPANGYVRDVTAGVFAAVYVPFLVGFWMLLLAAPADGPVRFLTFVIVTICSDIGGYFAGILFGRNRLAPTISPKKTWEGFAGSALSCAVAGALCVALMLGGPPWLGVLLGLAVAVIATLGDLVESSIKRDLGIKDMGSFLPEHGGLLDRVDALLITAPMAWLFLALTLPPG</sequence>
<comment type="caution">
    <text evidence="21">The sequence shown here is derived from an EMBL/GenBank/DDBJ whole genome shotgun (WGS) entry which is preliminary data.</text>
</comment>
<dbReference type="Proteomes" id="UP000237846">
    <property type="component" value="Unassembled WGS sequence"/>
</dbReference>
<evidence type="ECO:0000256" key="2">
    <source>
        <dbReference type="ARBA" id="ARBA00004651"/>
    </source>
</evidence>
<keyword evidence="12 18" id="KW-0548">Nucleotidyltransferase</keyword>
<dbReference type="UniPathway" id="UPA00557">
    <property type="reaction ID" value="UER00614"/>
</dbReference>
<dbReference type="EC" id="2.7.7.41" evidence="6 18"/>
<evidence type="ECO:0000256" key="9">
    <source>
        <dbReference type="ARBA" id="ARBA00022516"/>
    </source>
</evidence>
<comment type="pathway">
    <text evidence="4">Lipid metabolism.</text>
</comment>
<comment type="subcellular location">
    <subcellularLocation>
        <location evidence="2">Cell membrane</location>
        <topology evidence="2">Multi-pass membrane protein</topology>
    </subcellularLocation>
</comment>
<evidence type="ECO:0000256" key="18">
    <source>
        <dbReference type="RuleBase" id="RU003938"/>
    </source>
</evidence>
<dbReference type="PROSITE" id="PS01315">
    <property type="entry name" value="CDS"/>
    <property type="match status" value="1"/>
</dbReference>
<comment type="pathway">
    <text evidence="3 18">Phospholipid metabolism; CDP-diacylglycerol biosynthesis; CDP-diacylglycerol from sn-glycerol 3-phosphate: step 3/3.</text>
</comment>
<feature type="transmembrane region" description="Helical" evidence="20">
    <location>
        <begin position="76"/>
        <end position="96"/>
    </location>
</feature>
<keyword evidence="10 18" id="KW-0808">Transferase</keyword>
<reference evidence="21 22" key="1">
    <citation type="submission" date="2018-03" db="EMBL/GenBank/DDBJ databases">
        <title>Genomic Encyclopedia of Archaeal and Bacterial Type Strains, Phase II (KMG-II): from individual species to whole genera.</title>
        <authorList>
            <person name="Goeker M."/>
        </authorList>
    </citation>
    <scope>NUCLEOTIDE SEQUENCE [LARGE SCALE GENOMIC DNA]</scope>
    <source>
        <strain evidence="21 22">DSM 45601</strain>
    </source>
</reference>
<proteinExistence type="inferred from homology"/>
<keyword evidence="11 18" id="KW-0812">Transmembrane</keyword>
<dbReference type="InterPro" id="IPR000374">
    <property type="entry name" value="PC_trans"/>
</dbReference>
<evidence type="ECO:0000313" key="22">
    <source>
        <dbReference type="Proteomes" id="UP000237846"/>
    </source>
</evidence>
<keyword evidence="17" id="KW-1208">Phospholipid metabolism</keyword>
<evidence type="ECO:0000256" key="12">
    <source>
        <dbReference type="ARBA" id="ARBA00022695"/>
    </source>
</evidence>
<evidence type="ECO:0000256" key="19">
    <source>
        <dbReference type="SAM" id="MobiDB-lite"/>
    </source>
</evidence>
<dbReference type="Pfam" id="PF01148">
    <property type="entry name" value="CTP_transf_1"/>
    <property type="match status" value="1"/>
</dbReference>
<dbReference type="RefSeq" id="WP_106251683.1">
    <property type="nucleotide sequence ID" value="NZ_PVZC01000009.1"/>
</dbReference>
<dbReference type="OrthoDB" id="9799199at2"/>
<keyword evidence="13 20" id="KW-1133">Transmembrane helix</keyword>
<name>A0A2T0PVH4_9ACTN</name>
<comment type="similarity">
    <text evidence="5 18">Belongs to the CDS family.</text>
</comment>
<feature type="transmembrane region" description="Helical" evidence="20">
    <location>
        <begin position="199"/>
        <end position="218"/>
    </location>
</feature>
<evidence type="ECO:0000256" key="20">
    <source>
        <dbReference type="SAM" id="Phobius"/>
    </source>
</evidence>
<organism evidence="21 22">
    <name type="scientific">Allonocardiopsis opalescens</name>
    <dbReference type="NCBI Taxonomy" id="1144618"/>
    <lineage>
        <taxon>Bacteria</taxon>
        <taxon>Bacillati</taxon>
        <taxon>Actinomycetota</taxon>
        <taxon>Actinomycetes</taxon>
        <taxon>Streptosporangiales</taxon>
        <taxon>Allonocardiopsis</taxon>
    </lineage>
</organism>
<gene>
    <name evidence="21" type="ORF">CLV72_109143</name>
</gene>
<feature type="transmembrane region" description="Helical" evidence="20">
    <location>
        <begin position="102"/>
        <end position="119"/>
    </location>
</feature>
<evidence type="ECO:0000256" key="3">
    <source>
        <dbReference type="ARBA" id="ARBA00005119"/>
    </source>
</evidence>
<dbReference type="EMBL" id="PVZC01000009">
    <property type="protein sequence ID" value="PRX95534.1"/>
    <property type="molecule type" value="Genomic_DNA"/>
</dbReference>
<feature type="transmembrane region" description="Helical" evidence="20">
    <location>
        <begin position="131"/>
        <end position="152"/>
    </location>
</feature>
<evidence type="ECO:0000256" key="15">
    <source>
        <dbReference type="ARBA" id="ARBA00023136"/>
    </source>
</evidence>
<evidence type="ECO:0000256" key="17">
    <source>
        <dbReference type="ARBA" id="ARBA00023264"/>
    </source>
</evidence>
<evidence type="ECO:0000256" key="10">
    <source>
        <dbReference type="ARBA" id="ARBA00022679"/>
    </source>
</evidence>
<dbReference type="GO" id="GO:0004605">
    <property type="term" value="F:phosphatidate cytidylyltransferase activity"/>
    <property type="evidence" value="ECO:0007669"/>
    <property type="project" value="UniProtKB-EC"/>
</dbReference>
<evidence type="ECO:0000256" key="4">
    <source>
        <dbReference type="ARBA" id="ARBA00005189"/>
    </source>
</evidence>
<keyword evidence="9" id="KW-0444">Lipid biosynthesis</keyword>
<dbReference type="PANTHER" id="PTHR46382:SF1">
    <property type="entry name" value="PHOSPHATIDATE CYTIDYLYLTRANSFERASE"/>
    <property type="match status" value="1"/>
</dbReference>
<dbReference type="GO" id="GO:0016024">
    <property type="term" value="P:CDP-diacylglycerol biosynthetic process"/>
    <property type="evidence" value="ECO:0007669"/>
    <property type="project" value="UniProtKB-UniPathway"/>
</dbReference>
<evidence type="ECO:0000256" key="8">
    <source>
        <dbReference type="ARBA" id="ARBA00022475"/>
    </source>
</evidence>
<evidence type="ECO:0000256" key="6">
    <source>
        <dbReference type="ARBA" id="ARBA00012487"/>
    </source>
</evidence>
<feature type="transmembrane region" description="Helical" evidence="20">
    <location>
        <begin position="35"/>
        <end position="64"/>
    </location>
</feature>
<keyword evidence="22" id="KW-1185">Reference proteome</keyword>
<protein>
    <recommendedName>
        <fullName evidence="7 18">Phosphatidate cytidylyltransferase</fullName>
        <ecNumber evidence="6 18">2.7.7.41</ecNumber>
    </recommendedName>
</protein>
<accession>A0A2T0PVH4</accession>
<feature type="transmembrane region" description="Helical" evidence="20">
    <location>
        <begin position="224"/>
        <end position="244"/>
    </location>
</feature>
<feature type="transmembrane region" description="Helical" evidence="20">
    <location>
        <begin position="158"/>
        <end position="178"/>
    </location>
</feature>
<evidence type="ECO:0000256" key="11">
    <source>
        <dbReference type="ARBA" id="ARBA00022692"/>
    </source>
</evidence>
<keyword evidence="15 20" id="KW-0472">Membrane</keyword>
<keyword evidence="8" id="KW-1003">Cell membrane</keyword>
<evidence type="ECO:0000256" key="13">
    <source>
        <dbReference type="ARBA" id="ARBA00022989"/>
    </source>
</evidence>
<feature type="region of interest" description="Disordered" evidence="19">
    <location>
        <begin position="1"/>
        <end position="20"/>
    </location>
</feature>
<keyword evidence="16" id="KW-0594">Phospholipid biosynthesis</keyword>
<keyword evidence="14" id="KW-0443">Lipid metabolism</keyword>
<evidence type="ECO:0000256" key="16">
    <source>
        <dbReference type="ARBA" id="ARBA00023209"/>
    </source>
</evidence>
<evidence type="ECO:0000256" key="14">
    <source>
        <dbReference type="ARBA" id="ARBA00023098"/>
    </source>
</evidence>
<dbReference type="AlphaFoldDB" id="A0A2T0PVH4"/>
<evidence type="ECO:0000256" key="7">
    <source>
        <dbReference type="ARBA" id="ARBA00019373"/>
    </source>
</evidence>
<evidence type="ECO:0000313" key="21">
    <source>
        <dbReference type="EMBL" id="PRX95534.1"/>
    </source>
</evidence>
<evidence type="ECO:0000256" key="5">
    <source>
        <dbReference type="ARBA" id="ARBA00010185"/>
    </source>
</evidence>
<evidence type="ECO:0000256" key="1">
    <source>
        <dbReference type="ARBA" id="ARBA00001698"/>
    </source>
</evidence>
<dbReference type="GO" id="GO:0005886">
    <property type="term" value="C:plasma membrane"/>
    <property type="evidence" value="ECO:0007669"/>
    <property type="project" value="UniProtKB-SubCell"/>
</dbReference>